<dbReference type="GO" id="GO:0003677">
    <property type="term" value="F:DNA binding"/>
    <property type="evidence" value="ECO:0007669"/>
    <property type="project" value="InterPro"/>
</dbReference>
<evidence type="ECO:0000256" key="1">
    <source>
        <dbReference type="ARBA" id="ARBA00004123"/>
    </source>
</evidence>
<dbReference type="Proteomes" id="UP000554482">
    <property type="component" value="Unassembled WGS sequence"/>
</dbReference>
<dbReference type="EMBL" id="JABWDY010033987">
    <property type="protein sequence ID" value="KAF5183032.1"/>
    <property type="molecule type" value="Genomic_DNA"/>
</dbReference>
<dbReference type="AlphaFoldDB" id="A0A7J6VFD0"/>
<dbReference type="GO" id="GO:0005666">
    <property type="term" value="C:RNA polymerase III complex"/>
    <property type="evidence" value="ECO:0007669"/>
    <property type="project" value="InterPro"/>
</dbReference>
<evidence type="ECO:0000313" key="6">
    <source>
        <dbReference type="EMBL" id="KAF5183032.1"/>
    </source>
</evidence>
<keyword evidence="7" id="KW-1185">Reference proteome</keyword>
<comment type="caution">
    <text evidence="6">The sequence shown here is derived from an EMBL/GenBank/DDBJ whole genome shotgun (WGS) entry which is preliminary data.</text>
</comment>
<feature type="non-terminal residue" evidence="6">
    <location>
        <position position="225"/>
    </location>
</feature>
<proteinExistence type="predicted"/>
<keyword evidence="2 6" id="KW-0240">DNA-directed RNA polymerase</keyword>
<dbReference type="PANTHER" id="PTHR13408">
    <property type="entry name" value="DNA-DIRECTED RNA POLYMERASE III"/>
    <property type="match status" value="1"/>
</dbReference>
<gene>
    <name evidence="6" type="ORF">FRX31_027381</name>
</gene>
<keyword evidence="3" id="KW-0804">Transcription</keyword>
<evidence type="ECO:0000256" key="4">
    <source>
        <dbReference type="ARBA" id="ARBA00023242"/>
    </source>
</evidence>
<evidence type="ECO:0000313" key="7">
    <source>
        <dbReference type="Proteomes" id="UP000554482"/>
    </source>
</evidence>
<keyword evidence="4" id="KW-0539">Nucleus</keyword>
<evidence type="ECO:0000256" key="3">
    <source>
        <dbReference type="ARBA" id="ARBA00023163"/>
    </source>
</evidence>
<dbReference type="Pfam" id="PF05132">
    <property type="entry name" value="RNA_pol_Rpc4"/>
    <property type="match status" value="1"/>
</dbReference>
<dbReference type="GO" id="GO:0042797">
    <property type="term" value="P:tRNA transcription by RNA polymerase III"/>
    <property type="evidence" value="ECO:0007669"/>
    <property type="project" value="TreeGrafter"/>
</dbReference>
<feature type="region of interest" description="Disordered" evidence="5">
    <location>
        <begin position="119"/>
        <end position="145"/>
    </location>
</feature>
<accession>A0A7J6VFD0</accession>
<sequence>VPVQVAFGQSSSSSYIRSYGHLKNKASRSQDANGASVKRVEKVYKEPWNYYSYYPVTVPLRRPYSGDPVDLNKKEFEQDSASIDHENMLNPARELGLMDESAEQRMLFLQLPASLPFEKPAPVETNEIPKDSKPSRPMRRPEKGCSLEELPPGFMGKMLVYKSGAVKLKLGDTIYDISPGSDCIFDQDVLAVNTAEKHCCIVGELNKRAIVTPDVDSLLQAVGDL</sequence>
<dbReference type="InterPro" id="IPR007811">
    <property type="entry name" value="RPC4"/>
</dbReference>
<organism evidence="6 7">
    <name type="scientific">Thalictrum thalictroides</name>
    <name type="common">Rue-anemone</name>
    <name type="synonym">Anemone thalictroides</name>
    <dbReference type="NCBI Taxonomy" id="46969"/>
    <lineage>
        <taxon>Eukaryota</taxon>
        <taxon>Viridiplantae</taxon>
        <taxon>Streptophyta</taxon>
        <taxon>Embryophyta</taxon>
        <taxon>Tracheophyta</taxon>
        <taxon>Spermatophyta</taxon>
        <taxon>Magnoliopsida</taxon>
        <taxon>Ranunculales</taxon>
        <taxon>Ranunculaceae</taxon>
        <taxon>Thalictroideae</taxon>
        <taxon>Thalictrum</taxon>
    </lineage>
</organism>
<name>A0A7J6VFD0_THATH</name>
<evidence type="ECO:0000256" key="2">
    <source>
        <dbReference type="ARBA" id="ARBA00022478"/>
    </source>
</evidence>
<dbReference type="OrthoDB" id="5836119at2759"/>
<dbReference type="PANTHER" id="PTHR13408:SF0">
    <property type="entry name" value="DNA-DIRECTED RNA POLYMERASE III SUBUNIT RPC4"/>
    <property type="match status" value="1"/>
</dbReference>
<feature type="compositionally biased region" description="Basic and acidic residues" evidence="5">
    <location>
        <begin position="127"/>
        <end position="145"/>
    </location>
</feature>
<comment type="subcellular location">
    <subcellularLocation>
        <location evidence="1">Nucleus</location>
    </subcellularLocation>
</comment>
<protein>
    <submittedName>
        <fullName evidence="6">Dna-directed rna polymerase iii subunit rpc4 protein</fullName>
    </submittedName>
</protein>
<reference evidence="6 7" key="1">
    <citation type="submission" date="2020-06" db="EMBL/GenBank/DDBJ databases">
        <title>Transcriptomic and genomic resources for Thalictrum thalictroides and T. hernandezii: Facilitating candidate gene discovery in an emerging model plant lineage.</title>
        <authorList>
            <person name="Arias T."/>
            <person name="Riano-Pachon D.M."/>
            <person name="Di Stilio V.S."/>
        </authorList>
    </citation>
    <scope>NUCLEOTIDE SEQUENCE [LARGE SCALE GENOMIC DNA]</scope>
    <source>
        <strain evidence="7">cv. WT478/WT964</strain>
        <tissue evidence="6">Leaves</tissue>
    </source>
</reference>
<evidence type="ECO:0000256" key="5">
    <source>
        <dbReference type="SAM" id="MobiDB-lite"/>
    </source>
</evidence>